<dbReference type="InterPro" id="IPR001810">
    <property type="entry name" value="F-box_dom"/>
</dbReference>
<dbReference type="Gene3D" id="1.20.1280.50">
    <property type="match status" value="1"/>
</dbReference>
<evidence type="ECO:0000313" key="3">
    <source>
        <dbReference type="EMBL" id="PBK84845.1"/>
    </source>
</evidence>
<feature type="region of interest" description="Disordered" evidence="1">
    <location>
        <begin position="1"/>
        <end position="20"/>
    </location>
</feature>
<feature type="domain" description="F-box" evidence="2">
    <location>
        <begin position="22"/>
        <end position="74"/>
    </location>
</feature>
<dbReference type="STRING" id="47427.A0A2H3CP91"/>
<dbReference type="PROSITE" id="PS50181">
    <property type="entry name" value="FBOX"/>
    <property type="match status" value="1"/>
</dbReference>
<reference evidence="4" key="1">
    <citation type="journal article" date="2017" name="Nat. Ecol. Evol.">
        <title>Genome expansion and lineage-specific genetic innovations in the forest pathogenic fungi Armillaria.</title>
        <authorList>
            <person name="Sipos G."/>
            <person name="Prasanna A.N."/>
            <person name="Walter M.C."/>
            <person name="O'Connor E."/>
            <person name="Balint B."/>
            <person name="Krizsan K."/>
            <person name="Kiss B."/>
            <person name="Hess J."/>
            <person name="Varga T."/>
            <person name="Slot J."/>
            <person name="Riley R."/>
            <person name="Boka B."/>
            <person name="Rigling D."/>
            <person name="Barry K."/>
            <person name="Lee J."/>
            <person name="Mihaltcheva S."/>
            <person name="LaButti K."/>
            <person name="Lipzen A."/>
            <person name="Waldron R."/>
            <person name="Moloney N.M."/>
            <person name="Sperisen C."/>
            <person name="Kredics L."/>
            <person name="Vagvoelgyi C."/>
            <person name="Patrignani A."/>
            <person name="Fitzpatrick D."/>
            <person name="Nagy I."/>
            <person name="Doyle S."/>
            <person name="Anderson J.B."/>
            <person name="Grigoriev I.V."/>
            <person name="Gueldener U."/>
            <person name="Muensterkoetter M."/>
            <person name="Nagy L.G."/>
        </authorList>
    </citation>
    <scope>NUCLEOTIDE SEQUENCE [LARGE SCALE GENOMIC DNA]</scope>
    <source>
        <strain evidence="4">Ar21-2</strain>
    </source>
</reference>
<dbReference type="EMBL" id="KZ293695">
    <property type="protein sequence ID" value="PBK84845.1"/>
    <property type="molecule type" value="Genomic_DNA"/>
</dbReference>
<sequence>MSSTANAVTEVANDSLQPEEQEAPINRLPLELLQSIFKFATFSPVDPTTPWRLVDVCKFWRTIVTSFPLLWTNIVIDNNSADPNGFVEMGARSAFPMLTSYLRFSSPLPVNISILLRGMPGPHIPLTRAYAGVLSHIFRRLSHRIRSISITVDSWEFYSLLTESLTYVQMPILIHWTAQYINGPLVIFNEGFRAKDPDCRFKSTILTSNNVRQRECLSHGMALYPNLRYLYLASTPMSWDRFCPSNLIELHLYDLPPQSRPDAIQLRQILELSRDTLQVLELSGVIFQDSALEDSLTMSRVHTLKLGFSLAEELGGLFPNLQLPVLISLEVNNLDRKSTWFGCSPEDMQLAVAPAFKALTMFLPLHQLKQLRLDCITFHIPSNILPTPGSGEDPVSLTFFKQLTSLTCLSLYSPDVITFGCMNYSPDILPALKVLKISTPGANYYDHILSFWQERARMLARRMLEHFELTLPMCAKGKIEALVRENEVFAKRVVVDYQPDMHPPGWMLQDVEMEEDDADEMDDEEINELEDGIGEMDED</sequence>
<dbReference type="OMA" id="CKFWRTI"/>
<protein>
    <recommendedName>
        <fullName evidence="2">F-box domain-containing protein</fullName>
    </recommendedName>
</protein>
<evidence type="ECO:0000256" key="1">
    <source>
        <dbReference type="SAM" id="MobiDB-lite"/>
    </source>
</evidence>
<dbReference type="AlphaFoldDB" id="A0A2H3CP91"/>
<dbReference type="InParanoid" id="A0A2H3CP91"/>
<dbReference type="OrthoDB" id="3246221at2759"/>
<accession>A0A2H3CP91</accession>
<name>A0A2H3CP91_ARMGA</name>
<dbReference type="SUPFAM" id="SSF81383">
    <property type="entry name" value="F-box domain"/>
    <property type="match status" value="1"/>
</dbReference>
<feature type="compositionally biased region" description="Polar residues" evidence="1">
    <location>
        <begin position="1"/>
        <end position="16"/>
    </location>
</feature>
<organism evidence="3 4">
    <name type="scientific">Armillaria gallica</name>
    <name type="common">Bulbous honey fungus</name>
    <name type="synonym">Armillaria bulbosa</name>
    <dbReference type="NCBI Taxonomy" id="47427"/>
    <lineage>
        <taxon>Eukaryota</taxon>
        <taxon>Fungi</taxon>
        <taxon>Dikarya</taxon>
        <taxon>Basidiomycota</taxon>
        <taxon>Agaricomycotina</taxon>
        <taxon>Agaricomycetes</taxon>
        <taxon>Agaricomycetidae</taxon>
        <taxon>Agaricales</taxon>
        <taxon>Marasmiineae</taxon>
        <taxon>Physalacriaceae</taxon>
        <taxon>Armillaria</taxon>
    </lineage>
</organism>
<gene>
    <name evidence="3" type="ORF">ARMGADRAFT_596552</name>
</gene>
<keyword evidence="4" id="KW-1185">Reference proteome</keyword>
<evidence type="ECO:0000313" key="4">
    <source>
        <dbReference type="Proteomes" id="UP000217790"/>
    </source>
</evidence>
<feature type="region of interest" description="Disordered" evidence="1">
    <location>
        <begin position="514"/>
        <end position="539"/>
    </location>
</feature>
<dbReference type="InterPro" id="IPR036047">
    <property type="entry name" value="F-box-like_dom_sf"/>
</dbReference>
<proteinExistence type="predicted"/>
<evidence type="ECO:0000259" key="2">
    <source>
        <dbReference type="PROSITE" id="PS50181"/>
    </source>
</evidence>
<dbReference type="Proteomes" id="UP000217790">
    <property type="component" value="Unassembled WGS sequence"/>
</dbReference>
<dbReference type="Pfam" id="PF12937">
    <property type="entry name" value="F-box-like"/>
    <property type="match status" value="1"/>
</dbReference>